<dbReference type="GO" id="GO:0030042">
    <property type="term" value="P:actin filament depolymerization"/>
    <property type="evidence" value="ECO:0007669"/>
    <property type="project" value="InterPro"/>
</dbReference>
<dbReference type="Pfam" id="PF00241">
    <property type="entry name" value="Cofilin_ADF"/>
    <property type="match status" value="1"/>
</dbReference>
<evidence type="ECO:0000259" key="3">
    <source>
        <dbReference type="PROSITE" id="PS51263"/>
    </source>
</evidence>
<dbReference type="SMART" id="SM00102">
    <property type="entry name" value="ADF"/>
    <property type="match status" value="1"/>
</dbReference>
<evidence type="ECO:0000256" key="1">
    <source>
        <dbReference type="ARBA" id="ARBA00006844"/>
    </source>
</evidence>
<dbReference type="InParanoid" id="Q4N794"/>
<evidence type="ECO:0000313" key="4">
    <source>
        <dbReference type="EMBL" id="EAN34164.1"/>
    </source>
</evidence>
<name>Q4N794_THEPA</name>
<dbReference type="eggNOG" id="KOG1735">
    <property type="taxonomic scope" value="Eukaryota"/>
</dbReference>
<sequence length="120" mass="13377">MESGIKVSEETVAKFNQMKLKKVKTRYMVLKVTGDFVSVQNDGEGDVEELLTVLPKDDCAFVVYDKGQNLVLFMFAPPGAKTQSRTVYSTTKQTVENALSGVRLYRNLVEDHDEVRGALA</sequence>
<reference evidence="4 5" key="1">
    <citation type="journal article" date="2005" name="Science">
        <title>Genome sequence of Theileria parva, a bovine pathogen that transforms lymphocytes.</title>
        <authorList>
            <person name="Gardner M.J."/>
            <person name="Bishop R."/>
            <person name="Shah T."/>
            <person name="de Villiers E.P."/>
            <person name="Carlton J.M."/>
            <person name="Hall N."/>
            <person name="Ren Q."/>
            <person name="Paulsen I.T."/>
            <person name="Pain A."/>
            <person name="Berriman M."/>
            <person name="Wilson R.J.M."/>
            <person name="Sato S."/>
            <person name="Ralph S.A."/>
            <person name="Mann D.J."/>
            <person name="Xiong Z."/>
            <person name="Shallom S.J."/>
            <person name="Weidman J."/>
            <person name="Jiang L."/>
            <person name="Lynn J."/>
            <person name="Weaver B."/>
            <person name="Shoaibi A."/>
            <person name="Domingo A.R."/>
            <person name="Wasawo D."/>
            <person name="Crabtree J."/>
            <person name="Wortman J.R."/>
            <person name="Haas B."/>
            <person name="Angiuoli S.V."/>
            <person name="Creasy T.H."/>
            <person name="Lu C."/>
            <person name="Suh B."/>
            <person name="Silva J.C."/>
            <person name="Utterback T.R."/>
            <person name="Feldblyum T.V."/>
            <person name="Pertea M."/>
            <person name="Allen J."/>
            <person name="Nierman W.C."/>
            <person name="Taracha E.L.N."/>
            <person name="Salzberg S.L."/>
            <person name="White O.R."/>
            <person name="Fitzhugh H.A."/>
            <person name="Morzaria S."/>
            <person name="Venter J.C."/>
            <person name="Fraser C.M."/>
            <person name="Nene V."/>
        </authorList>
    </citation>
    <scope>NUCLEOTIDE SEQUENCE [LARGE SCALE GENOMIC DNA]</scope>
    <source>
        <strain evidence="4 5">Muguga</strain>
    </source>
</reference>
<dbReference type="InterPro" id="IPR029006">
    <property type="entry name" value="ADF-H/Gelsolin-like_dom_sf"/>
</dbReference>
<evidence type="ECO:0000256" key="2">
    <source>
        <dbReference type="ARBA" id="ARBA00023203"/>
    </source>
</evidence>
<dbReference type="Proteomes" id="UP000001949">
    <property type="component" value="Unassembled WGS sequence"/>
</dbReference>
<feature type="domain" description="ADF-H" evidence="3">
    <location>
        <begin position="4"/>
        <end position="120"/>
    </location>
</feature>
<accession>Q4N794</accession>
<organism evidence="4 5">
    <name type="scientific">Theileria parva</name>
    <name type="common">East coast fever infection agent</name>
    <dbReference type="NCBI Taxonomy" id="5875"/>
    <lineage>
        <taxon>Eukaryota</taxon>
        <taxon>Sar</taxon>
        <taxon>Alveolata</taxon>
        <taxon>Apicomplexa</taxon>
        <taxon>Aconoidasida</taxon>
        <taxon>Piroplasmida</taxon>
        <taxon>Theileriidae</taxon>
        <taxon>Theileria</taxon>
    </lineage>
</organism>
<dbReference type="GeneID" id="3503138"/>
<dbReference type="OMA" id="WIIFVIE"/>
<dbReference type="AlphaFoldDB" id="Q4N794"/>
<dbReference type="KEGG" id="tpv:TP01_0926"/>
<comment type="caution">
    <text evidence="4">The sequence shown here is derived from an EMBL/GenBank/DDBJ whole genome shotgun (WGS) entry which is preliminary data.</text>
</comment>
<dbReference type="InterPro" id="IPR002108">
    <property type="entry name" value="ADF-H"/>
</dbReference>
<dbReference type="EMBL" id="AAGK01000001">
    <property type="protein sequence ID" value="EAN34164.1"/>
    <property type="molecule type" value="Genomic_DNA"/>
</dbReference>
<protein>
    <submittedName>
        <fullName evidence="4">Actin depolymerizing factor, putative</fullName>
    </submittedName>
</protein>
<dbReference type="PROSITE" id="PS51263">
    <property type="entry name" value="ADF_H"/>
    <property type="match status" value="1"/>
</dbReference>
<keyword evidence="5" id="KW-1185">Reference proteome</keyword>
<keyword evidence="2" id="KW-0009">Actin-binding</keyword>
<gene>
    <name evidence="4" type="ordered locus">TP01_0926</name>
</gene>
<dbReference type="STRING" id="5875.Q4N794"/>
<comment type="similarity">
    <text evidence="1">Belongs to the actin-binding proteins ADF family.</text>
</comment>
<dbReference type="VEuPathDB" id="PiroplasmaDB:TpMuguga_01g00926"/>
<dbReference type="PANTHER" id="PTHR11913">
    <property type="entry name" value="COFILIN-RELATED"/>
    <property type="match status" value="1"/>
</dbReference>
<proteinExistence type="inferred from homology"/>
<dbReference type="GO" id="GO:0003779">
    <property type="term" value="F:actin binding"/>
    <property type="evidence" value="ECO:0007669"/>
    <property type="project" value="UniProtKB-KW"/>
</dbReference>
<dbReference type="SUPFAM" id="SSF55753">
    <property type="entry name" value="Actin depolymerizing proteins"/>
    <property type="match status" value="1"/>
</dbReference>
<dbReference type="GO" id="GO:0015629">
    <property type="term" value="C:actin cytoskeleton"/>
    <property type="evidence" value="ECO:0007669"/>
    <property type="project" value="InterPro"/>
</dbReference>
<dbReference type="Gene3D" id="3.40.20.10">
    <property type="entry name" value="Severin"/>
    <property type="match status" value="1"/>
</dbReference>
<dbReference type="InterPro" id="IPR017904">
    <property type="entry name" value="ADF/Cofilin"/>
</dbReference>
<evidence type="ECO:0000313" key="5">
    <source>
        <dbReference type="Proteomes" id="UP000001949"/>
    </source>
</evidence>